<dbReference type="EMBL" id="JACMYE010000007">
    <property type="protein sequence ID" value="MBC3179511.1"/>
    <property type="molecule type" value="Genomic_DNA"/>
</dbReference>
<dbReference type="InterPro" id="IPR050277">
    <property type="entry name" value="Sodium:Solute_Symporter"/>
</dbReference>
<keyword evidence="6" id="KW-0769">Symport</keyword>
<feature type="transmembrane region" description="Helical" evidence="10">
    <location>
        <begin position="354"/>
        <end position="383"/>
    </location>
</feature>
<feature type="transmembrane region" description="Helical" evidence="10">
    <location>
        <begin position="268"/>
        <end position="290"/>
    </location>
</feature>
<evidence type="ECO:0000313" key="11">
    <source>
        <dbReference type="EMBL" id="MBC3179511.1"/>
    </source>
</evidence>
<dbReference type="Proteomes" id="UP000642876">
    <property type="component" value="Unassembled WGS sequence"/>
</dbReference>
<keyword evidence="14" id="KW-1185">Reference proteome</keyword>
<proteinExistence type="inferred from homology"/>
<keyword evidence="4" id="KW-1003">Cell membrane</keyword>
<gene>
    <name evidence="11" type="ORF">H7348_09390</name>
    <name evidence="12" type="ORF">IAU68_03000</name>
</gene>
<dbReference type="InterPro" id="IPR038377">
    <property type="entry name" value="Na/Glc_symporter_sf"/>
</dbReference>
<keyword evidence="7 10" id="KW-1133">Transmembrane helix</keyword>
<evidence type="ECO:0000256" key="3">
    <source>
        <dbReference type="ARBA" id="ARBA00022448"/>
    </source>
</evidence>
<dbReference type="CDD" id="cd11480">
    <property type="entry name" value="SLC5sbd_u4"/>
    <property type="match status" value="1"/>
</dbReference>
<dbReference type="InterPro" id="IPR001734">
    <property type="entry name" value="Na/solute_symporter"/>
</dbReference>
<accession>A0A7H0K0D7</accession>
<dbReference type="RefSeq" id="WP_171194704.1">
    <property type="nucleotide sequence ID" value="NZ_CP061032.1"/>
</dbReference>
<protein>
    <submittedName>
        <fullName evidence="12">Cation acetate symporter</fullName>
    </submittedName>
</protein>
<evidence type="ECO:0000256" key="5">
    <source>
        <dbReference type="ARBA" id="ARBA00022692"/>
    </source>
</evidence>
<keyword evidence="3" id="KW-0813">Transport</keyword>
<keyword evidence="5 10" id="KW-0812">Transmembrane</keyword>
<dbReference type="KEGG" id="cluj:IAU68_03000"/>
<evidence type="ECO:0000256" key="2">
    <source>
        <dbReference type="ARBA" id="ARBA00006434"/>
    </source>
</evidence>
<dbReference type="EMBL" id="CP061032">
    <property type="protein sequence ID" value="QNP90753.1"/>
    <property type="molecule type" value="Genomic_DNA"/>
</dbReference>
<feature type="transmembrane region" description="Helical" evidence="10">
    <location>
        <begin position="170"/>
        <end position="188"/>
    </location>
</feature>
<evidence type="ECO:0000256" key="9">
    <source>
        <dbReference type="RuleBase" id="RU362091"/>
    </source>
</evidence>
<dbReference type="Pfam" id="PF00474">
    <property type="entry name" value="SSF"/>
    <property type="match status" value="1"/>
</dbReference>
<feature type="transmembrane region" description="Helical" evidence="10">
    <location>
        <begin position="20"/>
        <end position="40"/>
    </location>
</feature>
<evidence type="ECO:0000256" key="1">
    <source>
        <dbReference type="ARBA" id="ARBA00004651"/>
    </source>
</evidence>
<evidence type="ECO:0000256" key="6">
    <source>
        <dbReference type="ARBA" id="ARBA00022847"/>
    </source>
</evidence>
<evidence type="ECO:0000256" key="4">
    <source>
        <dbReference type="ARBA" id="ARBA00022475"/>
    </source>
</evidence>
<dbReference type="AlphaFoldDB" id="A0A7H0K0D7"/>
<dbReference type="PROSITE" id="PS50283">
    <property type="entry name" value="NA_SOLUT_SYMP_3"/>
    <property type="match status" value="1"/>
</dbReference>
<dbReference type="GO" id="GO:0015293">
    <property type="term" value="F:symporter activity"/>
    <property type="evidence" value="ECO:0007669"/>
    <property type="project" value="UniProtKB-KW"/>
</dbReference>
<dbReference type="Gene3D" id="1.20.1730.10">
    <property type="entry name" value="Sodium/glucose cotransporter"/>
    <property type="match status" value="1"/>
</dbReference>
<feature type="transmembrane region" description="Helical" evidence="10">
    <location>
        <begin position="502"/>
        <end position="521"/>
    </location>
</feature>
<evidence type="ECO:0000256" key="10">
    <source>
        <dbReference type="SAM" id="Phobius"/>
    </source>
</evidence>
<evidence type="ECO:0000313" key="12">
    <source>
        <dbReference type="EMBL" id="QNP90753.1"/>
    </source>
</evidence>
<evidence type="ECO:0000256" key="7">
    <source>
        <dbReference type="ARBA" id="ARBA00022989"/>
    </source>
</evidence>
<dbReference type="Proteomes" id="UP000516235">
    <property type="component" value="Chromosome"/>
</dbReference>
<dbReference type="GO" id="GO:0005886">
    <property type="term" value="C:plasma membrane"/>
    <property type="evidence" value="ECO:0007669"/>
    <property type="project" value="UniProtKB-SubCell"/>
</dbReference>
<feature type="transmembrane region" description="Helical" evidence="10">
    <location>
        <begin position="90"/>
        <end position="111"/>
    </location>
</feature>
<organism evidence="12 13">
    <name type="scientific">Corynebacterium lujinxingii</name>
    <dbReference type="NCBI Taxonomy" id="2763010"/>
    <lineage>
        <taxon>Bacteria</taxon>
        <taxon>Bacillati</taxon>
        <taxon>Actinomycetota</taxon>
        <taxon>Actinomycetes</taxon>
        <taxon>Mycobacteriales</taxon>
        <taxon>Corynebacteriaceae</taxon>
        <taxon>Corynebacterium</taxon>
    </lineage>
</organism>
<evidence type="ECO:0000313" key="13">
    <source>
        <dbReference type="Proteomes" id="UP000516235"/>
    </source>
</evidence>
<dbReference type="PANTHER" id="PTHR48086:SF6">
    <property type="entry name" value="CATION_ACETATE SYMPORTER ACTP"/>
    <property type="match status" value="1"/>
</dbReference>
<feature type="transmembrane region" description="Helical" evidence="10">
    <location>
        <begin position="61"/>
        <end position="84"/>
    </location>
</feature>
<feature type="transmembrane region" description="Helical" evidence="10">
    <location>
        <begin position="302"/>
        <end position="327"/>
    </location>
</feature>
<feature type="transmembrane region" description="Helical" evidence="10">
    <location>
        <begin position="200"/>
        <end position="220"/>
    </location>
</feature>
<dbReference type="GO" id="GO:0015123">
    <property type="term" value="F:acetate transmembrane transporter activity"/>
    <property type="evidence" value="ECO:0007669"/>
    <property type="project" value="TreeGrafter"/>
</dbReference>
<comment type="subcellular location">
    <subcellularLocation>
        <location evidence="1">Cell membrane</location>
        <topology evidence="1">Multi-pass membrane protein</topology>
    </subcellularLocation>
</comment>
<dbReference type="GO" id="GO:0006847">
    <property type="term" value="P:plasma membrane acetate transport"/>
    <property type="evidence" value="ECO:0007669"/>
    <property type="project" value="TreeGrafter"/>
</dbReference>
<feature type="transmembrane region" description="Helical" evidence="10">
    <location>
        <begin position="463"/>
        <end position="482"/>
    </location>
</feature>
<feature type="transmembrane region" description="Helical" evidence="10">
    <location>
        <begin position="404"/>
        <end position="424"/>
    </location>
</feature>
<evidence type="ECO:0000256" key="8">
    <source>
        <dbReference type="ARBA" id="ARBA00023136"/>
    </source>
</evidence>
<comment type="similarity">
    <text evidence="2 9">Belongs to the sodium:solute symporter (SSF) (TC 2.A.21) family.</text>
</comment>
<feature type="transmembrane region" description="Helical" evidence="10">
    <location>
        <begin position="132"/>
        <end position="150"/>
    </location>
</feature>
<keyword evidence="8 10" id="KW-0472">Membrane</keyword>
<evidence type="ECO:0000313" key="14">
    <source>
        <dbReference type="Proteomes" id="UP000642876"/>
    </source>
</evidence>
<feature type="transmembrane region" description="Helical" evidence="10">
    <location>
        <begin position="430"/>
        <end position="451"/>
    </location>
</feature>
<reference evidence="13 14" key="1">
    <citation type="submission" date="2020-08" db="EMBL/GenBank/DDBJ databases">
        <title>novel species in genus Corynebacterium.</title>
        <authorList>
            <person name="Zhang G."/>
        </authorList>
    </citation>
    <scope>NUCLEOTIDE SEQUENCE [LARGE SCALE GENOMIC DNA]</scope>
    <source>
        <strain evidence="12">Zg-917</strain>
        <strain evidence="13 14">zg-917</strain>
    </source>
</reference>
<name>A0A7H0K0D7_9CORY</name>
<dbReference type="PANTHER" id="PTHR48086">
    <property type="entry name" value="SODIUM/PROLINE SYMPORTER-RELATED"/>
    <property type="match status" value="1"/>
</dbReference>
<sequence>MHTQLLAAQTEGAATGNPMLNIAIFGAFIVVTLYIVTRAGKTTSESADFYTGGASFSGTQNGLAIAGDYLSAASFLGIVGSIALNGYDGFLYSIGFFVAWLVALLLVAEPLRNVGRFTMADVLSFRLRQKPVRVAAAFGTLFVSLFYLIAQMAGAGSLVSVLLDLHSFTAQAICVAIVGVIMIIYVLVGGMKGTTYVQMIKAVLLIAGVVIMTVLAFIMAKGGLSALFNQAMDTHTTSAYMAEQGYKAEDILKPGLKYGGSTTSKLDFVSLGLSLVLGTAGLPHVLMRFYTVPTAKEARKSVTWAIVLIGSFYLLTLVLGYAAAAFVGPDRILSAPGGANSAAPLLAFELGGSVFMALISAVAFATVLAVVAGLAITASASIAHDVYDAVLRDGQAAEEEQVRVSRITVVILGIVAIVLGILAMQQNVAFLVSLAFAIAASANLPTILYSLYWKRFNTTGAVASIYGGLISALVLIVLSPAVSGTPTSMFPNADWAVFPLSSPGLVSIPIGFLAGIIGTYLGKPDNFDELQAEMEVRSLTGVGVEAPVDH</sequence>